<feature type="region of interest" description="Disordered" evidence="1">
    <location>
        <begin position="60"/>
        <end position="94"/>
    </location>
</feature>
<dbReference type="RefSeq" id="WP_089951601.1">
    <property type="nucleotide sequence ID" value="NZ_FOFR01000006.1"/>
</dbReference>
<evidence type="ECO:0000313" key="2">
    <source>
        <dbReference type="EMBL" id="SEQ94053.1"/>
    </source>
</evidence>
<proteinExistence type="predicted"/>
<reference evidence="3" key="1">
    <citation type="submission" date="2016-10" db="EMBL/GenBank/DDBJ databases">
        <authorList>
            <person name="Varghese N."/>
            <person name="Submissions S."/>
        </authorList>
    </citation>
    <scope>NUCLEOTIDE SEQUENCE [LARGE SCALE GENOMIC DNA]</scope>
    <source>
        <strain evidence="3">CGMCC 4.3525</strain>
    </source>
</reference>
<protein>
    <submittedName>
        <fullName evidence="2">Uncharacterized protein</fullName>
    </submittedName>
</protein>
<dbReference type="Proteomes" id="UP000199352">
    <property type="component" value="Unassembled WGS sequence"/>
</dbReference>
<evidence type="ECO:0000256" key="1">
    <source>
        <dbReference type="SAM" id="MobiDB-lite"/>
    </source>
</evidence>
<sequence length="94" mass="9920">MMPTTPQAKAKGAATCFAEARIAAGKAEAVQQRHAARRVAEHSRDADDCRDLLLMLGLSDLAPSGEPRLPHDLSADPASPEALGVFRSTEGALR</sequence>
<gene>
    <name evidence="2" type="ORF">SAMN05216188_106293</name>
</gene>
<evidence type="ECO:0000313" key="3">
    <source>
        <dbReference type="Proteomes" id="UP000199352"/>
    </source>
</evidence>
<dbReference type="EMBL" id="FOFR01000006">
    <property type="protein sequence ID" value="SEQ94053.1"/>
    <property type="molecule type" value="Genomic_DNA"/>
</dbReference>
<organism evidence="2 3">
    <name type="scientific">Lentzea xinjiangensis</name>
    <dbReference type="NCBI Taxonomy" id="402600"/>
    <lineage>
        <taxon>Bacteria</taxon>
        <taxon>Bacillati</taxon>
        <taxon>Actinomycetota</taxon>
        <taxon>Actinomycetes</taxon>
        <taxon>Pseudonocardiales</taxon>
        <taxon>Pseudonocardiaceae</taxon>
        <taxon>Lentzea</taxon>
    </lineage>
</organism>
<dbReference type="AlphaFoldDB" id="A0A1H9K570"/>
<name>A0A1H9K570_9PSEU</name>
<keyword evidence="3" id="KW-1185">Reference proteome</keyword>
<accession>A0A1H9K570</accession>